<dbReference type="AlphaFoldDB" id="A0A165S9K0"/>
<evidence type="ECO:0000313" key="1">
    <source>
        <dbReference type="EMBL" id="KZT71700.1"/>
    </source>
</evidence>
<accession>A0A165S9K0</accession>
<evidence type="ECO:0008006" key="3">
    <source>
        <dbReference type="Google" id="ProtNLM"/>
    </source>
</evidence>
<sequence>MAPHRAILVHDILLEIFDHLILSSPTDSEDQRDRPALLNAAVACRRFLDPAMTVLWRKLDDFIPLLALFSSFQAVPLPDFERRSSYSYHATAYMFRGDIHDFEWRRFRSYADRVRAITNAGRVNISQSVFRVPREHTPRACDVQPL</sequence>
<organism evidence="1 2">
    <name type="scientific">Daedalea quercina L-15889</name>
    <dbReference type="NCBI Taxonomy" id="1314783"/>
    <lineage>
        <taxon>Eukaryota</taxon>
        <taxon>Fungi</taxon>
        <taxon>Dikarya</taxon>
        <taxon>Basidiomycota</taxon>
        <taxon>Agaricomycotina</taxon>
        <taxon>Agaricomycetes</taxon>
        <taxon>Polyporales</taxon>
        <taxon>Fomitopsis</taxon>
    </lineage>
</organism>
<reference evidence="1 2" key="1">
    <citation type="journal article" date="2016" name="Mol. Biol. Evol.">
        <title>Comparative Genomics of Early-Diverging Mushroom-Forming Fungi Provides Insights into the Origins of Lignocellulose Decay Capabilities.</title>
        <authorList>
            <person name="Nagy L.G."/>
            <person name="Riley R."/>
            <person name="Tritt A."/>
            <person name="Adam C."/>
            <person name="Daum C."/>
            <person name="Floudas D."/>
            <person name="Sun H."/>
            <person name="Yadav J.S."/>
            <person name="Pangilinan J."/>
            <person name="Larsson K.H."/>
            <person name="Matsuura K."/>
            <person name="Barry K."/>
            <person name="Labutti K."/>
            <person name="Kuo R."/>
            <person name="Ohm R.A."/>
            <person name="Bhattacharya S.S."/>
            <person name="Shirouzu T."/>
            <person name="Yoshinaga Y."/>
            <person name="Martin F.M."/>
            <person name="Grigoriev I.V."/>
            <person name="Hibbett D.S."/>
        </authorList>
    </citation>
    <scope>NUCLEOTIDE SEQUENCE [LARGE SCALE GENOMIC DNA]</scope>
    <source>
        <strain evidence="1 2">L-15889</strain>
    </source>
</reference>
<evidence type="ECO:0000313" key="2">
    <source>
        <dbReference type="Proteomes" id="UP000076727"/>
    </source>
</evidence>
<dbReference type="EMBL" id="KV429044">
    <property type="protein sequence ID" value="KZT71700.1"/>
    <property type="molecule type" value="Genomic_DNA"/>
</dbReference>
<dbReference type="Proteomes" id="UP000076727">
    <property type="component" value="Unassembled WGS sequence"/>
</dbReference>
<proteinExistence type="predicted"/>
<keyword evidence="2" id="KW-1185">Reference proteome</keyword>
<protein>
    <recommendedName>
        <fullName evidence="3">F-box domain-containing protein</fullName>
    </recommendedName>
</protein>
<gene>
    <name evidence="1" type="ORF">DAEQUDRAFT_723776</name>
</gene>
<name>A0A165S9K0_9APHY</name>
<dbReference type="OrthoDB" id="3222238at2759"/>